<feature type="region of interest" description="Disordered" evidence="1">
    <location>
        <begin position="55"/>
        <end position="91"/>
    </location>
</feature>
<dbReference type="AlphaFoldDB" id="A0A1R1XB13"/>
<reference evidence="3" key="1">
    <citation type="submission" date="2017-01" db="EMBL/GenBank/DDBJ databases">
        <authorList>
            <person name="Wang Y."/>
            <person name="White M."/>
            <person name="Kvist S."/>
            <person name="Moncalvo J.-M."/>
        </authorList>
    </citation>
    <scope>NUCLEOTIDE SEQUENCE [LARGE SCALE GENOMIC DNA]</scope>
    <source>
        <strain evidence="3">ID-206-W2</strain>
    </source>
</reference>
<organism evidence="2 3">
    <name type="scientific">Smittium culicis</name>
    <dbReference type="NCBI Taxonomy" id="133412"/>
    <lineage>
        <taxon>Eukaryota</taxon>
        <taxon>Fungi</taxon>
        <taxon>Fungi incertae sedis</taxon>
        <taxon>Zoopagomycota</taxon>
        <taxon>Kickxellomycotina</taxon>
        <taxon>Harpellomycetes</taxon>
        <taxon>Harpellales</taxon>
        <taxon>Legeriomycetaceae</taxon>
        <taxon>Smittium</taxon>
    </lineage>
</organism>
<evidence type="ECO:0000313" key="3">
    <source>
        <dbReference type="Proteomes" id="UP000187429"/>
    </source>
</evidence>
<protein>
    <submittedName>
        <fullName evidence="2">Uncharacterized protein</fullName>
    </submittedName>
</protein>
<accession>A0A1R1XB13</accession>
<dbReference type="EMBL" id="LSSM01005852">
    <property type="protein sequence ID" value="OMJ11814.1"/>
    <property type="molecule type" value="Genomic_DNA"/>
</dbReference>
<feature type="compositionally biased region" description="Low complexity" evidence="1">
    <location>
        <begin position="173"/>
        <end position="187"/>
    </location>
</feature>
<evidence type="ECO:0000256" key="1">
    <source>
        <dbReference type="SAM" id="MobiDB-lite"/>
    </source>
</evidence>
<name>A0A1R1XB13_9FUNG</name>
<comment type="caution">
    <text evidence="2">The sequence shown here is derived from an EMBL/GenBank/DDBJ whole genome shotgun (WGS) entry which is preliminary data.</text>
</comment>
<evidence type="ECO:0000313" key="2">
    <source>
        <dbReference type="EMBL" id="OMJ11814.1"/>
    </source>
</evidence>
<keyword evidence="3" id="KW-1185">Reference proteome</keyword>
<dbReference type="Proteomes" id="UP000187429">
    <property type="component" value="Unassembled WGS sequence"/>
</dbReference>
<sequence>MENQKDINQIPMSQGQVKELTEKVKELMCGKKRESSVNGRQPAHLVCKHNKSLAVRHCGHPHSRASGKPPQGNGASRKIGTTCRTGKKPLMKQEKLDAIISSKKPEKRSQIRKPFRGRQGPLRDFLVSMDQIYGQQVGLQHRREGAPDPVPKKGTNCEGFEGKLLERLDEEAAPPTTAGGTAAADTPPVVPQKKN</sequence>
<proteinExistence type="predicted"/>
<gene>
    <name evidence="2" type="ORF">AYI69_g9700</name>
</gene>
<feature type="region of interest" description="Disordered" evidence="1">
    <location>
        <begin position="138"/>
        <end position="195"/>
    </location>
</feature>